<accession>A0A8J7FVY5</accession>
<dbReference type="Pfam" id="PF18433">
    <property type="entry name" value="DUF5610"/>
    <property type="match status" value="1"/>
</dbReference>
<proteinExistence type="predicted"/>
<name>A0A8J7FVY5_9GAMM</name>
<comment type="caution">
    <text evidence="3">The sequence shown here is derived from an EMBL/GenBank/DDBJ whole genome shotgun (WGS) entry which is preliminary data.</text>
</comment>
<feature type="compositionally biased region" description="Polar residues" evidence="1">
    <location>
        <begin position="45"/>
        <end position="57"/>
    </location>
</feature>
<feature type="compositionally biased region" description="Polar residues" evidence="1">
    <location>
        <begin position="1"/>
        <end position="15"/>
    </location>
</feature>
<feature type="region of interest" description="Disordered" evidence="1">
    <location>
        <begin position="1"/>
        <end position="57"/>
    </location>
</feature>
<keyword evidence="4" id="KW-1185">Reference proteome</keyword>
<sequence length="216" mass="23197">MSINNFGQSVSVQAKQSDKPQPFGQHVSQQAHEKNEAKRAERAESTASMTPQQQAKTELNRSIVEAALQVKINAGNDSLALVFKAATEKINEILEPDLGPRALDNAVESGLDVSPEATADRIVSLTTGLFSRFQEANPELQGSELVDHFTDVIGGGILQGFGEAREILDGLGALTDDVAGNIDQTYDLVVEKLEQFRLDNGGSERSDTSADSNVTE</sequence>
<dbReference type="InterPro" id="IPR041651">
    <property type="entry name" value="DUF5610"/>
</dbReference>
<evidence type="ECO:0000313" key="3">
    <source>
        <dbReference type="EMBL" id="MBE9398445.1"/>
    </source>
</evidence>
<protein>
    <submittedName>
        <fullName evidence="3">DUF5610 domain-containing protein</fullName>
    </submittedName>
</protein>
<feature type="domain" description="DUF5610" evidence="2">
    <location>
        <begin position="76"/>
        <end position="196"/>
    </location>
</feature>
<dbReference type="AlphaFoldDB" id="A0A8J7FVY5"/>
<reference evidence="3" key="1">
    <citation type="submission" date="2020-10" db="EMBL/GenBank/DDBJ databases">
        <title>Bacterium isolated from coastal waters sediment.</title>
        <authorList>
            <person name="Chen R.-J."/>
            <person name="Lu D.-C."/>
            <person name="Zhu K.-L."/>
            <person name="Du Z.-J."/>
        </authorList>
    </citation>
    <scope>NUCLEOTIDE SEQUENCE</scope>
    <source>
        <strain evidence="3">N1Y112</strain>
    </source>
</reference>
<feature type="compositionally biased region" description="Basic and acidic residues" evidence="1">
    <location>
        <begin position="31"/>
        <end position="44"/>
    </location>
</feature>
<dbReference type="Gene3D" id="1.10.132.90">
    <property type="match status" value="1"/>
</dbReference>
<dbReference type="Proteomes" id="UP000640333">
    <property type="component" value="Unassembled WGS sequence"/>
</dbReference>
<dbReference type="RefSeq" id="WP_193954082.1">
    <property type="nucleotide sequence ID" value="NZ_JADEYS010000015.1"/>
</dbReference>
<evidence type="ECO:0000313" key="4">
    <source>
        <dbReference type="Proteomes" id="UP000640333"/>
    </source>
</evidence>
<evidence type="ECO:0000256" key="1">
    <source>
        <dbReference type="SAM" id="MobiDB-lite"/>
    </source>
</evidence>
<evidence type="ECO:0000259" key="2">
    <source>
        <dbReference type="Pfam" id="PF18433"/>
    </source>
</evidence>
<organism evidence="3 4">
    <name type="scientific">Pontibacterium sinense</name>
    <dbReference type="NCBI Taxonomy" id="2781979"/>
    <lineage>
        <taxon>Bacteria</taxon>
        <taxon>Pseudomonadati</taxon>
        <taxon>Pseudomonadota</taxon>
        <taxon>Gammaproteobacteria</taxon>
        <taxon>Oceanospirillales</taxon>
        <taxon>Oceanospirillaceae</taxon>
        <taxon>Pontibacterium</taxon>
    </lineage>
</organism>
<gene>
    <name evidence="3" type="ORF">IOQ59_14385</name>
</gene>
<dbReference type="EMBL" id="JADEYS010000015">
    <property type="protein sequence ID" value="MBE9398445.1"/>
    <property type="molecule type" value="Genomic_DNA"/>
</dbReference>